<dbReference type="EMBL" id="VITF01000004">
    <property type="protein sequence ID" value="TWA70031.1"/>
    <property type="molecule type" value="Genomic_DNA"/>
</dbReference>
<dbReference type="InterPro" id="IPR053855">
    <property type="entry name" value="DUF6931"/>
</dbReference>
<reference evidence="1 2" key="1">
    <citation type="submission" date="2019-06" db="EMBL/GenBank/DDBJ databases">
        <title>Genomic Encyclopedia of Type Strains, Phase IV (KMG-V): Genome sequencing to study the core and pangenomes of soil and plant-associated prokaryotes.</title>
        <authorList>
            <person name="Whitman W."/>
        </authorList>
    </citation>
    <scope>NUCLEOTIDE SEQUENCE [LARGE SCALE GENOMIC DNA]</scope>
    <source>
        <strain evidence="1 2">BR 11796</strain>
    </source>
</reference>
<accession>A0A560BBK4</accession>
<comment type="caution">
    <text evidence="1">The sequence shown here is derived from an EMBL/GenBank/DDBJ whole genome shotgun (WGS) entry which is preliminary data.</text>
</comment>
<dbReference type="Proteomes" id="UP000316083">
    <property type="component" value="Unassembled WGS sequence"/>
</dbReference>
<sequence length="212" mass="21861">MGMTAAPLRKIRQSQARDVADLCTLDDAARLLLAPDQSPTDYLEALIRAGRRADAVRVLAHALPPREAVWWACVCIKATLPPDTPEPVLSALEAARAWVFQPSEANRRAAYASAQATDFQHAASWAAVGAFWSGGSMAPAGAPDVPAPDGLAGKAVAAAVILAAVSRQPEQGNQRLSAFLDSGLDIAAGGNGRLAETLSGSGADGTGEGDPR</sequence>
<name>A0A560BBK4_AZOBR</name>
<evidence type="ECO:0000313" key="2">
    <source>
        <dbReference type="Proteomes" id="UP000316083"/>
    </source>
</evidence>
<dbReference type="Pfam" id="PF22011">
    <property type="entry name" value="DUF6931"/>
    <property type="match status" value="1"/>
</dbReference>
<protein>
    <submittedName>
        <fullName evidence="1">Uncharacterized protein</fullName>
    </submittedName>
</protein>
<proteinExistence type="predicted"/>
<evidence type="ECO:0000313" key="1">
    <source>
        <dbReference type="EMBL" id="TWA70031.1"/>
    </source>
</evidence>
<gene>
    <name evidence="1" type="ORF">FBZ82_104191</name>
</gene>
<dbReference type="AlphaFoldDB" id="A0A560BBK4"/>
<organism evidence="1 2">
    <name type="scientific">Azospirillum brasilense</name>
    <dbReference type="NCBI Taxonomy" id="192"/>
    <lineage>
        <taxon>Bacteria</taxon>
        <taxon>Pseudomonadati</taxon>
        <taxon>Pseudomonadota</taxon>
        <taxon>Alphaproteobacteria</taxon>
        <taxon>Rhodospirillales</taxon>
        <taxon>Azospirillaceae</taxon>
        <taxon>Azospirillum</taxon>
    </lineage>
</organism>